<evidence type="ECO:0000313" key="4">
    <source>
        <dbReference type="EMBL" id="ABD79386.1"/>
    </source>
</evidence>
<feature type="domain" description="VWFA" evidence="2">
    <location>
        <begin position="387"/>
        <end position="568"/>
    </location>
</feature>
<keyword evidence="1" id="KW-0472">Membrane</keyword>
<dbReference type="SMART" id="SM00327">
    <property type="entry name" value="VWA"/>
    <property type="match status" value="1"/>
</dbReference>
<dbReference type="SMART" id="SM00609">
    <property type="entry name" value="VIT"/>
    <property type="match status" value="1"/>
</dbReference>
<dbReference type="EMBL" id="CP000282">
    <property type="protein sequence ID" value="ABD79386.1"/>
    <property type="molecule type" value="Genomic_DNA"/>
</dbReference>
<protein>
    <submittedName>
        <fullName evidence="4">von Willebrand factor, type A</fullName>
    </submittedName>
</protein>
<dbReference type="Pfam" id="PF08487">
    <property type="entry name" value="VIT"/>
    <property type="match status" value="1"/>
</dbReference>
<evidence type="ECO:0000313" key="5">
    <source>
        <dbReference type="Proteomes" id="UP000001947"/>
    </source>
</evidence>
<gene>
    <name evidence="4" type="ordered locus">Sde_0122</name>
</gene>
<feature type="domain" description="VIT" evidence="3">
    <location>
        <begin position="50"/>
        <end position="178"/>
    </location>
</feature>
<feature type="transmembrane region" description="Helical" evidence="1">
    <location>
        <begin position="723"/>
        <end position="742"/>
    </location>
</feature>
<dbReference type="PROSITE" id="PS51468">
    <property type="entry name" value="VIT"/>
    <property type="match status" value="1"/>
</dbReference>
<dbReference type="eggNOG" id="COG2304">
    <property type="taxonomic scope" value="Bacteria"/>
</dbReference>
<dbReference type="InterPro" id="IPR002035">
    <property type="entry name" value="VWF_A"/>
</dbReference>
<evidence type="ECO:0000259" key="3">
    <source>
        <dbReference type="PROSITE" id="PS51468"/>
    </source>
</evidence>
<dbReference type="InterPro" id="IPR036465">
    <property type="entry name" value="vWFA_dom_sf"/>
</dbReference>
<feature type="transmembrane region" description="Helical" evidence="1">
    <location>
        <begin position="21"/>
        <end position="38"/>
    </location>
</feature>
<evidence type="ECO:0000256" key="1">
    <source>
        <dbReference type="SAM" id="Phobius"/>
    </source>
</evidence>
<dbReference type="InterPro" id="IPR013694">
    <property type="entry name" value="VIT"/>
</dbReference>
<dbReference type="SUPFAM" id="SSF53300">
    <property type="entry name" value="vWA-like"/>
    <property type="match status" value="1"/>
</dbReference>
<dbReference type="NCBIfam" id="TIGR03788">
    <property type="entry name" value="marine_srt_targ"/>
    <property type="match status" value="1"/>
</dbReference>
<dbReference type="CDD" id="cd01461">
    <property type="entry name" value="vWA_interalpha_trypsin_inhibitor"/>
    <property type="match status" value="1"/>
</dbReference>
<dbReference type="Gene3D" id="3.40.50.410">
    <property type="entry name" value="von Willebrand factor, type A domain"/>
    <property type="match status" value="1"/>
</dbReference>
<sequence>MNTHRKLHLMNKLKKARAEGIAWFFYALLVFSFSLYTTQKANAGEEPASGQLTLVDATGNSLDALHLSTHVDMQINGLIAKVTVEQAFTNNSDEWREGVYVFPLDEQAAVNAMEMVIGDRRIKGEIKEKEVAEKIYQQAKAEGKKASLVSQQRPNLFTQKVANIPPRETISVSLTYTQRVEYHSGQFGLRFPLTLTQRYIPNSANLETNVVENTKNWDDERWENSAPDTAEKTPTSIDLAAGGYGWQSFNPIIHTQKPTPQVPDAHLISPPMVLAQGQYGDGQYEQTGKDNRATISIQLDAGFNVANIESLYHQITINKPPSSAYNVELTNGSTLMDRDFVLQWRATASSAPQAAVFKETLAGEDYLLLMLLPPQGQQQHTQSLSRDIVFVVDTSGSMQGTSIQQAKRSLQFALRGLNPSDTFNIIEFDTSFSRFRSRPVSATASNVQAAVSWVNNLNADNGTEMYAALEEAFDQLASINPNGTENSKSSNNLQQVVFITDGAVGNEQALLSLIHRRLNNARLFTVAIGSAPNSYFMRKAAQFGKGANVFIGDTAEVTHKMNALLSKLKTTLVSDINVQWPQQSEVYPQRIPDLYAGEPLLLAAKTSGAMGTIDISGNTALQPWQSQLTINPYHNNSGVAQVWAKSKIDALEDSKTEGANPQDVRKQVVDVALTHALITPYTSFVAVEELVSRPAHQPVQTQAVANLKPQGQTVSYPKTATSATFNLVLGIGLLLLAFALQLRSIIRALLHSFAPSECSGVNV</sequence>
<keyword evidence="1" id="KW-1133">Transmembrane helix</keyword>
<dbReference type="OrthoDB" id="9784383at2"/>
<dbReference type="PANTHER" id="PTHR45737">
    <property type="entry name" value="VON WILLEBRAND FACTOR A DOMAIN-CONTAINING PROTEIN 5A"/>
    <property type="match status" value="1"/>
</dbReference>
<accession>Q21PJ3</accession>
<organism evidence="4 5">
    <name type="scientific">Saccharophagus degradans (strain 2-40 / ATCC 43961 / DSM 17024)</name>
    <dbReference type="NCBI Taxonomy" id="203122"/>
    <lineage>
        <taxon>Bacteria</taxon>
        <taxon>Pseudomonadati</taxon>
        <taxon>Pseudomonadota</taxon>
        <taxon>Gammaproteobacteria</taxon>
        <taxon>Cellvibrionales</taxon>
        <taxon>Cellvibrionaceae</taxon>
        <taxon>Saccharophagus</taxon>
    </lineage>
</organism>
<dbReference type="PROSITE" id="PS50234">
    <property type="entry name" value="VWFA"/>
    <property type="match status" value="1"/>
</dbReference>
<dbReference type="RefSeq" id="WP_011466610.1">
    <property type="nucleotide sequence ID" value="NC_007912.1"/>
</dbReference>
<reference evidence="4 5" key="1">
    <citation type="journal article" date="2008" name="PLoS Genet.">
        <title>Complete genome sequence of the complex carbohydrate-degrading marine bacterium, Saccharophagus degradans strain 2-40 T.</title>
        <authorList>
            <person name="Weiner R.M."/>
            <person name="Taylor L.E.II."/>
            <person name="Henrissat B."/>
            <person name="Hauser L."/>
            <person name="Land M."/>
            <person name="Coutinho P.M."/>
            <person name="Rancurel C."/>
            <person name="Saunders E.H."/>
            <person name="Longmire A.G."/>
            <person name="Zhang H."/>
            <person name="Bayer E.A."/>
            <person name="Gilbert H.J."/>
            <person name="Larimer F."/>
            <person name="Zhulin I.B."/>
            <person name="Ekborg N.A."/>
            <person name="Lamed R."/>
            <person name="Richardson P.M."/>
            <person name="Borovok I."/>
            <person name="Hutcheson S."/>
        </authorList>
    </citation>
    <scope>NUCLEOTIDE SEQUENCE [LARGE SCALE GENOMIC DNA]</scope>
    <source>
        <strain evidence="5">2-40 / ATCC 43961 / DSM 17024</strain>
    </source>
</reference>
<dbReference type="Pfam" id="PF13768">
    <property type="entry name" value="VWA_3"/>
    <property type="match status" value="1"/>
</dbReference>
<keyword evidence="1" id="KW-0812">Transmembrane</keyword>
<dbReference type="Proteomes" id="UP000001947">
    <property type="component" value="Chromosome"/>
</dbReference>
<dbReference type="AlphaFoldDB" id="Q21PJ3"/>
<dbReference type="InterPro" id="IPR022440">
    <property type="entry name" value="CHP03788"/>
</dbReference>
<keyword evidence="5" id="KW-1185">Reference proteome</keyword>
<dbReference type="GeneID" id="98611833"/>
<evidence type="ECO:0000259" key="2">
    <source>
        <dbReference type="PROSITE" id="PS50234"/>
    </source>
</evidence>
<dbReference type="KEGG" id="sde:Sde_0122"/>
<dbReference type="PANTHER" id="PTHR45737:SF6">
    <property type="entry name" value="VON WILLEBRAND FACTOR A DOMAIN-CONTAINING PROTEIN 5A"/>
    <property type="match status" value="1"/>
</dbReference>
<dbReference type="STRING" id="203122.Sde_0122"/>
<name>Q21PJ3_SACD2</name>
<dbReference type="HOGENOM" id="CLU_011139_1_1_6"/>
<proteinExistence type="predicted"/>